<dbReference type="Pfam" id="PF06793">
    <property type="entry name" value="UPF0262"/>
    <property type="match status" value="1"/>
</dbReference>
<comment type="similarity">
    <text evidence="1">Belongs to the UPF0262 family.</text>
</comment>
<reference evidence="5" key="2">
    <citation type="submission" date="2015-11" db="EMBL/GenBank/DDBJ databases">
        <title>Complete genome sequence of a polyethylene-glycol degrader Sphingopyxis macrogoltabida 203N (NBRC 111659).</title>
        <authorList>
            <person name="Yoshiyuki O."/>
            <person name="Shouta N."/>
            <person name="Nagata Y."/>
            <person name="Numata M."/>
            <person name="Tsuchikane K."/>
            <person name="Hosoyama A."/>
            <person name="Yamazoe A."/>
            <person name="Tsuda M."/>
            <person name="Fujita N."/>
            <person name="Kawai F."/>
        </authorList>
    </citation>
    <scope>NUCLEOTIDE SEQUENCE [LARGE SCALE GENOMIC DNA]</scope>
    <source>
        <strain evidence="5">203N</strain>
    </source>
</reference>
<protein>
    <recommendedName>
        <fullName evidence="1">UPF0262 protein AN936_06835</fullName>
    </recommendedName>
</protein>
<dbReference type="RefSeq" id="WP_054587470.1">
    <property type="nucleotide sequence ID" value="NZ_CP009429.1"/>
</dbReference>
<dbReference type="STRING" id="33050.AN936_06835"/>
<evidence type="ECO:0000313" key="5">
    <source>
        <dbReference type="Proteomes" id="UP000076088"/>
    </source>
</evidence>
<organism evidence="3 5">
    <name type="scientific">Sphingopyxis macrogoltabida</name>
    <name type="common">Sphingomonas macrogoltabidus</name>
    <dbReference type="NCBI Taxonomy" id="33050"/>
    <lineage>
        <taxon>Bacteria</taxon>
        <taxon>Pseudomonadati</taxon>
        <taxon>Pseudomonadota</taxon>
        <taxon>Alphaproteobacteria</taxon>
        <taxon>Sphingomonadales</taxon>
        <taxon>Sphingomonadaceae</taxon>
        <taxon>Sphingopyxis</taxon>
    </lineage>
</organism>
<dbReference type="AlphaFoldDB" id="A0A0P0D4U4"/>
<dbReference type="PATRIC" id="fig|33050.5.peg.1423"/>
<gene>
    <name evidence="2" type="ORF">AN936_06835</name>
    <name evidence="3" type="ORF">ATM17_13080</name>
</gene>
<evidence type="ECO:0000256" key="1">
    <source>
        <dbReference type="HAMAP-Rule" id="MF_00678"/>
    </source>
</evidence>
<dbReference type="HAMAP" id="MF_00678">
    <property type="entry name" value="UPF0262"/>
    <property type="match status" value="1"/>
</dbReference>
<sequence length="165" mass="18884">MADADPSKQRIISVELDEGSIVWRNPDVEQERRVAIFDLIEDNKFVPQRGHADGYAGPYRLMLRVEEGRLIFEISREDGSPLEAIILGLGRFRRPIRDYFAICDSYYQAIKTATAQQIETVDMARRGLHNEAAEMLMDRLDGKIAVDFDTARRLFTLICVLHIKG</sequence>
<dbReference type="NCBIfam" id="NF002769">
    <property type="entry name" value="PRK02853.1"/>
    <property type="match status" value="1"/>
</dbReference>
<dbReference type="EMBL" id="CP012700">
    <property type="protein sequence ID" value="ALH80088.1"/>
    <property type="molecule type" value="Genomic_DNA"/>
</dbReference>
<evidence type="ECO:0000313" key="3">
    <source>
        <dbReference type="EMBL" id="AMU89970.1"/>
    </source>
</evidence>
<reference evidence="3" key="3">
    <citation type="submission" date="2015-11" db="EMBL/GenBank/DDBJ databases">
        <authorList>
            <person name="Yoshiyuki O."/>
        </authorList>
    </citation>
    <scope>NUCLEOTIDE SEQUENCE</scope>
    <source>
        <strain evidence="3">203N</strain>
    </source>
</reference>
<dbReference type="InterPro" id="IPR008321">
    <property type="entry name" value="UCP032146"/>
</dbReference>
<reference evidence="3 5" key="4">
    <citation type="journal article" date="2016" name="Genome Announc.">
        <title>Complete Genome Sequence of Sphingopyxis macrogoltabida Strain 203N (NBRC 111659), a Polyethylene Glycol Degrader.</title>
        <authorList>
            <person name="Ohtsubo Y."/>
            <person name="Nonoyama S."/>
            <person name="Nagata Y."/>
            <person name="Numata M."/>
            <person name="Tsuchikane K."/>
            <person name="Hosoyama A."/>
            <person name="Yamazoe A."/>
            <person name="Tsuda M."/>
            <person name="Fujita N."/>
            <person name="Kawai F."/>
        </authorList>
    </citation>
    <scope>NUCLEOTIDE SEQUENCE [LARGE SCALE GENOMIC DNA]</scope>
    <source>
        <strain evidence="3 5">203N</strain>
    </source>
</reference>
<name>A0A0P0D4U4_SPHMC</name>
<reference evidence="2 4" key="1">
    <citation type="journal article" date="2015" name="Genome Announc.">
        <title>Complete Genome Sequence of Polypropylene Glycol- and Polyethylene Glycol-Degrading Sphingopyxis macrogoltabida Strain EY-1.</title>
        <authorList>
            <person name="Ohtsubo Y."/>
            <person name="Nagata Y."/>
            <person name="Numata M."/>
            <person name="Tsuchikane K."/>
            <person name="Hosoyama A."/>
            <person name="Yamazoe A."/>
            <person name="Tsuda M."/>
            <person name="Fujita N."/>
            <person name="Kawai F."/>
        </authorList>
    </citation>
    <scope>NUCLEOTIDE SEQUENCE [LARGE SCALE GENOMIC DNA]</scope>
    <source>
        <strain evidence="2 4">EY-1</strain>
    </source>
</reference>
<dbReference type="KEGG" id="smaz:LH19_06725"/>
<dbReference type="OrthoDB" id="9798434at2"/>
<dbReference type="KEGG" id="smag:AN936_06835"/>
<dbReference type="PIRSF" id="PIRSF032146">
    <property type="entry name" value="UCP032146"/>
    <property type="match status" value="1"/>
</dbReference>
<evidence type="ECO:0000313" key="2">
    <source>
        <dbReference type="EMBL" id="ALH80088.1"/>
    </source>
</evidence>
<dbReference type="Proteomes" id="UP000076088">
    <property type="component" value="Chromosome"/>
</dbReference>
<dbReference type="Proteomes" id="UP000058074">
    <property type="component" value="Chromosome"/>
</dbReference>
<dbReference type="EMBL" id="CP013344">
    <property type="protein sequence ID" value="AMU89970.1"/>
    <property type="molecule type" value="Genomic_DNA"/>
</dbReference>
<accession>A0A0P0D4U4</accession>
<evidence type="ECO:0000313" key="4">
    <source>
        <dbReference type="Proteomes" id="UP000058074"/>
    </source>
</evidence>
<proteinExistence type="inferred from homology"/>
<keyword evidence="5" id="KW-1185">Reference proteome</keyword>